<comment type="caution">
    <text evidence="2">The sequence shown here is derived from an EMBL/GenBank/DDBJ whole genome shotgun (WGS) entry which is preliminary data.</text>
</comment>
<protein>
    <submittedName>
        <fullName evidence="2">Uncharacterized protein</fullName>
    </submittedName>
</protein>
<gene>
    <name evidence="2" type="ORF">B0H17DRAFT_1078773</name>
</gene>
<evidence type="ECO:0000313" key="3">
    <source>
        <dbReference type="Proteomes" id="UP001221757"/>
    </source>
</evidence>
<accession>A0AAD7D4E4</accession>
<dbReference type="EMBL" id="JARKIE010000135">
    <property type="protein sequence ID" value="KAJ7678346.1"/>
    <property type="molecule type" value="Genomic_DNA"/>
</dbReference>
<sequence length="95" mass="10316">MKIIQLTALLAPFIAAVLASVSIVVLSHIIRKLTSEFLALGPPALRRSRACPARMHHHHGVPGRRTPSGPMQGQGIPCRGRLPGRDGLQYGMHRL</sequence>
<organism evidence="2 3">
    <name type="scientific">Mycena rosella</name>
    <name type="common">Pink bonnet</name>
    <name type="synonym">Agaricus rosellus</name>
    <dbReference type="NCBI Taxonomy" id="1033263"/>
    <lineage>
        <taxon>Eukaryota</taxon>
        <taxon>Fungi</taxon>
        <taxon>Dikarya</taxon>
        <taxon>Basidiomycota</taxon>
        <taxon>Agaricomycotina</taxon>
        <taxon>Agaricomycetes</taxon>
        <taxon>Agaricomycetidae</taxon>
        <taxon>Agaricales</taxon>
        <taxon>Marasmiineae</taxon>
        <taxon>Mycenaceae</taxon>
        <taxon>Mycena</taxon>
    </lineage>
</organism>
<name>A0AAD7D4E4_MYCRO</name>
<feature type="region of interest" description="Disordered" evidence="1">
    <location>
        <begin position="55"/>
        <end position="95"/>
    </location>
</feature>
<evidence type="ECO:0000313" key="2">
    <source>
        <dbReference type="EMBL" id="KAJ7678346.1"/>
    </source>
</evidence>
<keyword evidence="3" id="KW-1185">Reference proteome</keyword>
<proteinExistence type="predicted"/>
<dbReference type="AlphaFoldDB" id="A0AAD7D4E4"/>
<dbReference type="Proteomes" id="UP001221757">
    <property type="component" value="Unassembled WGS sequence"/>
</dbReference>
<reference evidence="2" key="1">
    <citation type="submission" date="2023-03" db="EMBL/GenBank/DDBJ databases">
        <title>Massive genome expansion in bonnet fungi (Mycena s.s.) driven by repeated elements and novel gene families across ecological guilds.</title>
        <authorList>
            <consortium name="Lawrence Berkeley National Laboratory"/>
            <person name="Harder C.B."/>
            <person name="Miyauchi S."/>
            <person name="Viragh M."/>
            <person name="Kuo A."/>
            <person name="Thoen E."/>
            <person name="Andreopoulos B."/>
            <person name="Lu D."/>
            <person name="Skrede I."/>
            <person name="Drula E."/>
            <person name="Henrissat B."/>
            <person name="Morin E."/>
            <person name="Kohler A."/>
            <person name="Barry K."/>
            <person name="LaButti K."/>
            <person name="Morin E."/>
            <person name="Salamov A."/>
            <person name="Lipzen A."/>
            <person name="Mereny Z."/>
            <person name="Hegedus B."/>
            <person name="Baldrian P."/>
            <person name="Stursova M."/>
            <person name="Weitz H."/>
            <person name="Taylor A."/>
            <person name="Grigoriev I.V."/>
            <person name="Nagy L.G."/>
            <person name="Martin F."/>
            <person name="Kauserud H."/>
        </authorList>
    </citation>
    <scope>NUCLEOTIDE SEQUENCE</scope>
    <source>
        <strain evidence="2">CBHHK067</strain>
    </source>
</reference>
<evidence type="ECO:0000256" key="1">
    <source>
        <dbReference type="SAM" id="MobiDB-lite"/>
    </source>
</evidence>